<dbReference type="InterPro" id="IPR050553">
    <property type="entry name" value="Thioredoxin_ResA/DsbE_sf"/>
</dbReference>
<reference evidence="3 4" key="1">
    <citation type="submission" date="2024-09" db="EMBL/GenBank/DDBJ databases">
        <authorList>
            <person name="Sun Q."/>
            <person name="Mori K."/>
        </authorList>
    </citation>
    <scope>NUCLEOTIDE SEQUENCE [LARGE SCALE GENOMIC DNA]</scope>
    <source>
        <strain evidence="3 4">CECT 7682</strain>
    </source>
</reference>
<evidence type="ECO:0000313" key="4">
    <source>
        <dbReference type="Proteomes" id="UP001589654"/>
    </source>
</evidence>
<dbReference type="InterPro" id="IPR036249">
    <property type="entry name" value="Thioredoxin-like_sf"/>
</dbReference>
<gene>
    <name evidence="3" type="ORF">ACFFUR_12640</name>
</gene>
<dbReference type="InterPro" id="IPR013766">
    <property type="entry name" value="Thioredoxin_domain"/>
</dbReference>
<dbReference type="CDD" id="cd02966">
    <property type="entry name" value="TlpA_like_family"/>
    <property type="match status" value="1"/>
</dbReference>
<keyword evidence="1" id="KW-0732">Signal</keyword>
<dbReference type="PANTHER" id="PTHR42852">
    <property type="entry name" value="THIOL:DISULFIDE INTERCHANGE PROTEIN DSBE"/>
    <property type="match status" value="1"/>
</dbReference>
<dbReference type="PROSITE" id="PS51352">
    <property type="entry name" value="THIOREDOXIN_2"/>
    <property type="match status" value="1"/>
</dbReference>
<dbReference type="RefSeq" id="WP_290247573.1">
    <property type="nucleotide sequence ID" value="NZ_JAUFQT010000001.1"/>
</dbReference>
<keyword evidence="4" id="KW-1185">Reference proteome</keyword>
<organism evidence="3 4">
    <name type="scientific">Echinicola jeungdonensis</name>
    <dbReference type="NCBI Taxonomy" id="709343"/>
    <lineage>
        <taxon>Bacteria</taxon>
        <taxon>Pseudomonadati</taxon>
        <taxon>Bacteroidota</taxon>
        <taxon>Cytophagia</taxon>
        <taxon>Cytophagales</taxon>
        <taxon>Cyclobacteriaceae</taxon>
        <taxon>Echinicola</taxon>
    </lineage>
</organism>
<feature type="chain" id="PRO_5046044099" evidence="1">
    <location>
        <begin position="23"/>
        <end position="162"/>
    </location>
</feature>
<proteinExistence type="predicted"/>
<feature type="domain" description="Thioredoxin" evidence="2">
    <location>
        <begin position="12"/>
        <end position="162"/>
    </location>
</feature>
<dbReference type="PANTHER" id="PTHR42852:SF13">
    <property type="entry name" value="PROTEIN DIPZ"/>
    <property type="match status" value="1"/>
</dbReference>
<evidence type="ECO:0000259" key="2">
    <source>
        <dbReference type="PROSITE" id="PS51352"/>
    </source>
</evidence>
<dbReference type="EMBL" id="JBHMEW010000063">
    <property type="protein sequence ID" value="MFB9212656.1"/>
    <property type="molecule type" value="Genomic_DNA"/>
</dbReference>
<dbReference type="Pfam" id="PF00578">
    <property type="entry name" value="AhpC-TSA"/>
    <property type="match status" value="1"/>
</dbReference>
<dbReference type="SUPFAM" id="SSF52833">
    <property type="entry name" value="Thioredoxin-like"/>
    <property type="match status" value="1"/>
</dbReference>
<comment type="caution">
    <text evidence="3">The sequence shown here is derived from an EMBL/GenBank/DDBJ whole genome shotgun (WGS) entry which is preliminary data.</text>
</comment>
<dbReference type="Proteomes" id="UP001589654">
    <property type="component" value="Unassembled WGS sequence"/>
</dbReference>
<accession>A0ABV5J769</accession>
<name>A0ABV5J769_9BACT</name>
<protein>
    <submittedName>
        <fullName evidence="3">TlpA family protein disulfide reductase</fullName>
    </submittedName>
</protein>
<evidence type="ECO:0000256" key="1">
    <source>
        <dbReference type="SAM" id="SignalP"/>
    </source>
</evidence>
<evidence type="ECO:0000313" key="3">
    <source>
        <dbReference type="EMBL" id="MFB9212656.1"/>
    </source>
</evidence>
<dbReference type="InterPro" id="IPR000866">
    <property type="entry name" value="AhpC/TSA"/>
</dbReference>
<sequence>MKFILLGFALFFALAFTIPAYSQESSDIKIISFEEFEQMTAEESDKLRIYNFWATWCAPCVREMPYFEQAKQANPEVKLFFISLDDGRKHERVNNFIEKRDIQAPVYLLDDVDYNKWINKVDSTWSGAIPATLFIKANGERHFHEGELEKSELQSLIKQLKQ</sequence>
<feature type="signal peptide" evidence="1">
    <location>
        <begin position="1"/>
        <end position="22"/>
    </location>
</feature>
<dbReference type="Gene3D" id="3.40.30.10">
    <property type="entry name" value="Glutaredoxin"/>
    <property type="match status" value="1"/>
</dbReference>